<dbReference type="EMBL" id="LN887781">
    <property type="protein sequence ID" value="CUR43546.1"/>
    <property type="molecule type" value="Genomic_DNA"/>
</dbReference>
<organism evidence="1">
    <name type="scientific">Limosilactobacillus reuteri</name>
    <name type="common">Lactobacillus reuteri</name>
    <dbReference type="NCBI Taxonomy" id="1598"/>
    <lineage>
        <taxon>Bacteria</taxon>
        <taxon>Bacillati</taxon>
        <taxon>Bacillota</taxon>
        <taxon>Bacilli</taxon>
        <taxon>Lactobacillales</taxon>
        <taxon>Lactobacillaceae</taxon>
        <taxon>Limosilactobacillus</taxon>
    </lineage>
</organism>
<accession>A0A0U5K399</accession>
<sequence length="337" mass="40830">MIFHKILYILINIIYIKKYEKYSRKELYSLTLDDFIKNNYQKYLSEGQREYLLEHKKFRDKKAAQKQLSRYFERVSIKMRGRTLVIAIGQPRIKVKGDKLKDALTKRIALRYDPNNLQSFSWWVWQLNIDINHEKISFEDTKEKKIYAITKELVENKQMAWFQSAFNAFSKRVGDGYSLIMYGLAEEETKTGTKKVKRPLLSSEIYKIEKLKELLEDRGIKDPREQRESELWQELITSMGYINVYNVYKVKNLNENELDMLRGSRKKQSFEDAKKLFYDKIDKWMREKIKERYKGIEEFLELELVNPLDYKTPTLKQWKKFKEFIFVEGKDEQYQQR</sequence>
<dbReference type="AlphaFoldDB" id="A0A0U5K399"/>
<evidence type="ECO:0000313" key="1">
    <source>
        <dbReference type="EMBL" id="CUR43546.1"/>
    </source>
</evidence>
<name>A0A0U5K399_LIMRT</name>
<gene>
    <name evidence="1" type="ORF">LRLP16767_LRLP167_01345</name>
</gene>
<reference evidence="1" key="1">
    <citation type="submission" date="2015-10" db="EMBL/GenBank/DDBJ databases">
        <authorList>
            <person name="Gilbert D.G."/>
        </authorList>
    </citation>
    <scope>NUCLEOTIDE SEQUENCE</scope>
    <source>
        <strain evidence="1">Lp167-67</strain>
    </source>
</reference>
<protein>
    <submittedName>
        <fullName evidence="1">Uncharacterized protein</fullName>
    </submittedName>
</protein>
<proteinExistence type="predicted"/>